<dbReference type="AlphaFoldDB" id="A0A1B2EWA3"/>
<evidence type="ECO:0000313" key="1">
    <source>
        <dbReference type="EMBL" id="ANY84237.1"/>
    </source>
</evidence>
<gene>
    <name evidence="1" type="ORF">BB934_39090</name>
</gene>
<organism evidence="1">
    <name type="scientific">Microvirga ossetica</name>
    <dbReference type="NCBI Taxonomy" id="1882682"/>
    <lineage>
        <taxon>Bacteria</taxon>
        <taxon>Pseudomonadati</taxon>
        <taxon>Pseudomonadota</taxon>
        <taxon>Alphaproteobacteria</taxon>
        <taxon>Hyphomicrobiales</taxon>
        <taxon>Methylobacteriaceae</taxon>
        <taxon>Microvirga</taxon>
    </lineage>
</organism>
<dbReference type="KEGG" id="moc:BB934_39090"/>
<proteinExistence type="predicted"/>
<geneLocation type="plasmid" evidence="1">
    <name>unnamed2</name>
</geneLocation>
<name>A0A1B2EWA3_9HYPH</name>
<keyword evidence="1" id="KW-0614">Plasmid</keyword>
<sequence>MEKFRIEEVAMTFLVQFKRFRRGVPEIIGTLPIAAADGAAALAFARRLAGMRYWPTRTDALRVMDDAGRTMLDWAVPAATAQPVTYKRARQPGAPGCSECRLNRSARQTLRVLNWKGLTTVGEFDPTYLHLVKHEAL</sequence>
<dbReference type="EMBL" id="CP016619">
    <property type="protein sequence ID" value="ANY84237.1"/>
    <property type="molecule type" value="Genomic_DNA"/>
</dbReference>
<accession>A0A1B2EWA3</accession>
<reference evidence="1" key="1">
    <citation type="submission" date="2016-07" db="EMBL/GenBank/DDBJ databases">
        <title>Microvirga ossetica sp. nov. a new species of rhizobia isolated from root nodules of the legume species Vicia alpestris Steven originated from North Ossetia region in the Caucasus.</title>
        <authorList>
            <person name="Safronova V.I."/>
            <person name="Kuznetsova I.G."/>
            <person name="Sazanova A.L."/>
            <person name="Belimov A."/>
            <person name="Andronov E."/>
            <person name="Osledkin Y.S."/>
            <person name="Onishchuk O.P."/>
            <person name="Kurchak O.N."/>
            <person name="Shaposhnikov A.I."/>
            <person name="Willems A."/>
            <person name="Tikhonovich I.A."/>
        </authorList>
    </citation>
    <scope>NUCLEOTIDE SEQUENCE [LARGE SCALE GENOMIC DNA]</scope>
    <source>
        <strain evidence="1">V5/3M</strain>
        <plasmid evidence="1">unnamed2</plasmid>
    </source>
</reference>
<protein>
    <submittedName>
        <fullName evidence="1">Uncharacterized protein</fullName>
    </submittedName>
</protein>